<reference evidence="1 2" key="1">
    <citation type="submission" date="2018-02" db="EMBL/GenBank/DDBJ databases">
        <title>Comparative genomes isolates from brazilian mangrove.</title>
        <authorList>
            <person name="Araujo J.E."/>
            <person name="Taketani R.G."/>
            <person name="Silva M.C.P."/>
            <person name="Loureco M.V."/>
            <person name="Andreote F.D."/>
        </authorList>
    </citation>
    <scope>NUCLEOTIDE SEQUENCE [LARGE SCALE GENOMIC DNA]</scope>
    <source>
        <strain evidence="1 2">NAP PRIS-MGV</strain>
    </source>
</reference>
<comment type="caution">
    <text evidence="1">The sequence shown here is derived from an EMBL/GenBank/DDBJ whole genome shotgun (WGS) entry which is preliminary data.</text>
</comment>
<evidence type="ECO:0000313" key="2">
    <source>
        <dbReference type="Proteomes" id="UP000239388"/>
    </source>
</evidence>
<dbReference type="EMBL" id="PUIB01000025">
    <property type="protein sequence ID" value="PQO28196.1"/>
    <property type="molecule type" value="Genomic_DNA"/>
</dbReference>
<sequence length="83" mass="9658">MSKPKFYEEFGFDRSGPQAHVTELKSSGANWVLTEGYRFNSRVRKTICRTLKNDDSVVLMWPEHCDANIRAKRYAALLRINVH</sequence>
<name>A0A2S8F7R7_9BACT</name>
<gene>
    <name evidence="1" type="ORF">C5Y98_25180</name>
</gene>
<organism evidence="1 2">
    <name type="scientific">Blastopirellula marina</name>
    <dbReference type="NCBI Taxonomy" id="124"/>
    <lineage>
        <taxon>Bacteria</taxon>
        <taxon>Pseudomonadati</taxon>
        <taxon>Planctomycetota</taxon>
        <taxon>Planctomycetia</taxon>
        <taxon>Pirellulales</taxon>
        <taxon>Pirellulaceae</taxon>
        <taxon>Blastopirellula</taxon>
    </lineage>
</organism>
<accession>A0A2S8F7R7</accession>
<dbReference type="AlphaFoldDB" id="A0A2S8F7R7"/>
<proteinExistence type="predicted"/>
<dbReference type="Proteomes" id="UP000239388">
    <property type="component" value="Unassembled WGS sequence"/>
</dbReference>
<evidence type="ECO:0000313" key="1">
    <source>
        <dbReference type="EMBL" id="PQO28196.1"/>
    </source>
</evidence>
<protein>
    <submittedName>
        <fullName evidence="1">Uncharacterized protein</fullName>
    </submittedName>
</protein>